<dbReference type="PANTHER" id="PTHR35008:SF8">
    <property type="entry name" value="ALCOHOL DEHYDROGENASE CYTOCHROME C SUBUNIT"/>
    <property type="match status" value="1"/>
</dbReference>
<dbReference type="GO" id="GO:0009055">
    <property type="term" value="F:electron transfer activity"/>
    <property type="evidence" value="ECO:0007669"/>
    <property type="project" value="InterPro"/>
</dbReference>
<accession>S5TFL9</accession>
<keyword evidence="5" id="KW-0732">Signal</keyword>
<name>S5TFL9_9GAMM</name>
<evidence type="ECO:0000256" key="4">
    <source>
        <dbReference type="PROSITE-ProRule" id="PRU00433"/>
    </source>
</evidence>
<evidence type="ECO:0000259" key="6">
    <source>
        <dbReference type="PROSITE" id="PS51007"/>
    </source>
</evidence>
<evidence type="ECO:0000256" key="5">
    <source>
        <dbReference type="SAM" id="SignalP"/>
    </source>
</evidence>
<sequence length="210" mass="22720">MIILNKKYTHKVGFMACLILFFGLLSPVVFASEEESDPKAGDFSRGSKAWSENCMRCHSMRSPTELRDDQWKTTVFHMRVRAGLTGQETRDILAFLQASNAPISSANTTTVKPTIKKVASSSAISGEKIYQSNCMACHGANGKGALPGVPDFTNKMGPLTKTDAQLLNNIINGFQSPNSSMQMPARGGNSSLSDAELSAALGYIRETFSN</sequence>
<dbReference type="eggNOG" id="COG2010">
    <property type="taxonomic scope" value="Bacteria"/>
</dbReference>
<organism evidence="7 8">
    <name type="scientific">Cycloclasticus zancles 78-ME</name>
    <dbReference type="NCBI Taxonomy" id="1198232"/>
    <lineage>
        <taxon>Bacteria</taxon>
        <taxon>Pseudomonadati</taxon>
        <taxon>Pseudomonadota</taxon>
        <taxon>Gammaproteobacteria</taxon>
        <taxon>Thiotrichales</taxon>
        <taxon>Piscirickettsiaceae</taxon>
        <taxon>Cycloclasticus</taxon>
    </lineage>
</organism>
<feature type="signal peptide" evidence="5">
    <location>
        <begin position="1"/>
        <end position="31"/>
    </location>
</feature>
<dbReference type="RefSeq" id="WP_020932490.1">
    <property type="nucleotide sequence ID" value="NC_021917.1"/>
</dbReference>
<dbReference type="AlphaFoldDB" id="S5TFL9"/>
<feature type="chain" id="PRO_5004540332" evidence="5">
    <location>
        <begin position="32"/>
        <end position="210"/>
    </location>
</feature>
<dbReference type="Pfam" id="PF13442">
    <property type="entry name" value="Cytochrome_CBB3"/>
    <property type="match status" value="1"/>
</dbReference>
<keyword evidence="1 4" id="KW-0349">Heme</keyword>
<dbReference type="PROSITE" id="PS51007">
    <property type="entry name" value="CYTC"/>
    <property type="match status" value="1"/>
</dbReference>
<gene>
    <name evidence="7" type="ORF">CYCME_1313</name>
</gene>
<dbReference type="GO" id="GO:0020037">
    <property type="term" value="F:heme binding"/>
    <property type="evidence" value="ECO:0007669"/>
    <property type="project" value="InterPro"/>
</dbReference>
<protein>
    <submittedName>
        <fullName evidence="7">Cytochrome c, class I</fullName>
    </submittedName>
</protein>
<reference evidence="8" key="2">
    <citation type="journal article" date="2016" name="Environ. Microbiol. Rep.">
        <title>Analysis of defence systems and a conjugative IncP-1 plasmid in the marine polyaromatic hydrocarbons-degrading bacterium Cycloclasticus sp. 78-ME.</title>
        <authorList>
            <person name="Yakimov M.M."/>
            <person name="Crisafi F."/>
            <person name="Messina E."/>
            <person name="Smedile F."/>
            <person name="Lopatina A."/>
            <person name="Denaro R."/>
            <person name="Pieper D.H."/>
            <person name="Golyshin P.N."/>
            <person name="Giuliano L."/>
        </authorList>
    </citation>
    <scope>NUCLEOTIDE SEQUENCE [LARGE SCALE GENOMIC DNA]</scope>
    <source>
        <strain evidence="8">78-ME</strain>
    </source>
</reference>
<evidence type="ECO:0000313" key="7">
    <source>
        <dbReference type="EMBL" id="AGS39642.1"/>
    </source>
</evidence>
<dbReference type="KEGG" id="cza:CYCME_1313"/>
<dbReference type="PATRIC" id="fig|1198232.3.peg.1309"/>
<dbReference type="PANTHER" id="PTHR35008">
    <property type="entry name" value="BLL4482 PROTEIN-RELATED"/>
    <property type="match status" value="1"/>
</dbReference>
<proteinExistence type="predicted"/>
<dbReference type="HOGENOM" id="CLU_1254698_0_0_6"/>
<dbReference type="Proteomes" id="UP000015380">
    <property type="component" value="Chromosome"/>
</dbReference>
<dbReference type="SUPFAM" id="SSF46626">
    <property type="entry name" value="Cytochrome c"/>
    <property type="match status" value="2"/>
</dbReference>
<evidence type="ECO:0000256" key="1">
    <source>
        <dbReference type="ARBA" id="ARBA00022617"/>
    </source>
</evidence>
<dbReference type="Gene3D" id="1.10.760.10">
    <property type="entry name" value="Cytochrome c-like domain"/>
    <property type="match status" value="2"/>
</dbReference>
<keyword evidence="2 4" id="KW-0479">Metal-binding</keyword>
<dbReference type="InterPro" id="IPR009056">
    <property type="entry name" value="Cyt_c-like_dom"/>
</dbReference>
<reference evidence="7 8" key="1">
    <citation type="submission" date="2013-05" db="EMBL/GenBank/DDBJ databases">
        <title>Between feast and famine: a lifestyle of most important marine PAH-degrading bacterium Cycloclasticus sp. 7ME.</title>
        <authorList>
            <person name="Yakimov M.M."/>
            <person name="Messina E."/>
            <person name="Genovese M."/>
            <person name="Denaro R."/>
            <person name="Crisafi F."/>
            <person name="Russo D."/>
            <person name="Cappello S."/>
            <person name="Santisi S."/>
            <person name="Smedile F."/>
            <person name="Golyshina O.V."/>
            <person name="Tran H."/>
            <person name="Pieper D.H."/>
            <person name="Golyshin P.N."/>
            <person name="Giuliano L."/>
        </authorList>
    </citation>
    <scope>NUCLEOTIDE SEQUENCE [LARGE SCALE GENOMIC DNA]</scope>
    <source>
        <strain evidence="7 8">78-ME</strain>
    </source>
</reference>
<evidence type="ECO:0000313" key="8">
    <source>
        <dbReference type="Proteomes" id="UP000015380"/>
    </source>
</evidence>
<dbReference type="InterPro" id="IPR036909">
    <property type="entry name" value="Cyt_c-like_dom_sf"/>
</dbReference>
<feature type="domain" description="Cytochrome c" evidence="6">
    <location>
        <begin position="121"/>
        <end position="208"/>
    </location>
</feature>
<dbReference type="EMBL" id="CP005996">
    <property type="protein sequence ID" value="AGS39642.1"/>
    <property type="molecule type" value="Genomic_DNA"/>
</dbReference>
<keyword evidence="8" id="KW-1185">Reference proteome</keyword>
<dbReference type="InterPro" id="IPR051459">
    <property type="entry name" value="Cytochrome_c-type_DH"/>
</dbReference>
<evidence type="ECO:0000256" key="2">
    <source>
        <dbReference type="ARBA" id="ARBA00022723"/>
    </source>
</evidence>
<evidence type="ECO:0000256" key="3">
    <source>
        <dbReference type="ARBA" id="ARBA00023004"/>
    </source>
</evidence>
<keyword evidence="3 4" id="KW-0408">Iron</keyword>
<dbReference type="GO" id="GO:0046872">
    <property type="term" value="F:metal ion binding"/>
    <property type="evidence" value="ECO:0007669"/>
    <property type="project" value="UniProtKB-KW"/>
</dbReference>